<dbReference type="OrthoDB" id="59235at2759"/>
<dbReference type="PANTHER" id="PTHR36444:SF2">
    <property type="entry name" value="TRANSCRIPTIONAL REGULATOR PROTEIN YOBU-RELATED"/>
    <property type="match status" value="1"/>
</dbReference>
<evidence type="ECO:0000259" key="1">
    <source>
        <dbReference type="Pfam" id="PF14526"/>
    </source>
</evidence>
<feature type="domain" description="Integron-associated effector binding protein" evidence="1">
    <location>
        <begin position="9"/>
        <end position="104"/>
    </location>
</feature>
<dbReference type="InterPro" id="IPR053182">
    <property type="entry name" value="YobU-like_regulator"/>
</dbReference>
<name>A0A485K7P1_9STRA</name>
<keyword evidence="4" id="KW-1185">Reference proteome</keyword>
<dbReference type="SUPFAM" id="SSF55136">
    <property type="entry name" value="Probable bacterial effector-binding domain"/>
    <property type="match status" value="1"/>
</dbReference>
<dbReference type="EMBL" id="VJMH01000051">
    <property type="protein sequence ID" value="KAF0719741.1"/>
    <property type="molecule type" value="Genomic_DNA"/>
</dbReference>
<dbReference type="PANTHER" id="PTHR36444">
    <property type="entry name" value="TRANSCRIPTIONAL REGULATOR PROTEIN YOBU-RELATED"/>
    <property type="match status" value="1"/>
</dbReference>
<gene>
    <name evidence="3" type="primary">Aste57867_813</name>
    <name evidence="2" type="ORF">As57867_000812</name>
    <name evidence="3" type="ORF">ASTE57867_813</name>
</gene>
<dbReference type="Gene3D" id="3.20.80.10">
    <property type="entry name" value="Regulatory factor, effector binding domain"/>
    <property type="match status" value="1"/>
</dbReference>
<dbReference type="Pfam" id="PF14526">
    <property type="entry name" value="Cass2"/>
    <property type="match status" value="1"/>
</dbReference>
<proteinExistence type="predicted"/>
<evidence type="ECO:0000313" key="4">
    <source>
        <dbReference type="Proteomes" id="UP000332933"/>
    </source>
</evidence>
<dbReference type="AlphaFoldDB" id="A0A485K7P1"/>
<evidence type="ECO:0000313" key="2">
    <source>
        <dbReference type="EMBL" id="KAF0719741.1"/>
    </source>
</evidence>
<dbReference type="InterPro" id="IPR029441">
    <property type="entry name" value="Cass2"/>
</dbReference>
<dbReference type="Proteomes" id="UP000332933">
    <property type="component" value="Unassembled WGS sequence"/>
</dbReference>
<reference evidence="2" key="2">
    <citation type="submission" date="2019-06" db="EMBL/GenBank/DDBJ databases">
        <title>Genomics analysis of Aphanomyces spp. identifies a new class of oomycete effector associated with host adaptation.</title>
        <authorList>
            <person name="Gaulin E."/>
        </authorList>
    </citation>
    <scope>NUCLEOTIDE SEQUENCE</scope>
    <source>
        <strain evidence="2">CBS 578.67</strain>
    </source>
</reference>
<accession>A0A485K7P1</accession>
<evidence type="ECO:0000313" key="3">
    <source>
        <dbReference type="EMBL" id="VFT78037.1"/>
    </source>
</evidence>
<reference evidence="3 4" key="1">
    <citation type="submission" date="2019-03" db="EMBL/GenBank/DDBJ databases">
        <authorList>
            <person name="Gaulin E."/>
            <person name="Dumas B."/>
        </authorList>
    </citation>
    <scope>NUCLEOTIDE SEQUENCE [LARGE SCALE GENOMIC DNA]</scope>
    <source>
        <strain evidence="3">CBS 568.67</strain>
    </source>
</reference>
<dbReference type="EMBL" id="CAADRA010000051">
    <property type="protein sequence ID" value="VFT78037.1"/>
    <property type="molecule type" value="Genomic_DNA"/>
</dbReference>
<protein>
    <submittedName>
        <fullName evidence="3">Aste57867_813 protein</fullName>
    </submittedName>
</protein>
<sequence>MNPPVTGQPSHGVCYDFKDGMYTYLVAIEVEEGSELPEADWVTLTISEHDFAVYNHTGNIKTIGATWVAIMQYNNITHEDSIPNIEKYPARFMCNRGLTIWIAIKTTE</sequence>
<organism evidence="3 4">
    <name type="scientific">Aphanomyces stellatus</name>
    <dbReference type="NCBI Taxonomy" id="120398"/>
    <lineage>
        <taxon>Eukaryota</taxon>
        <taxon>Sar</taxon>
        <taxon>Stramenopiles</taxon>
        <taxon>Oomycota</taxon>
        <taxon>Saprolegniomycetes</taxon>
        <taxon>Saprolegniales</taxon>
        <taxon>Verrucalvaceae</taxon>
        <taxon>Aphanomyces</taxon>
    </lineage>
</organism>
<dbReference type="InterPro" id="IPR011256">
    <property type="entry name" value="Reg_factor_effector_dom_sf"/>
</dbReference>